<dbReference type="InterPro" id="IPR001254">
    <property type="entry name" value="Trypsin_dom"/>
</dbReference>
<keyword evidence="5" id="KW-0378">Hydrolase</keyword>
<gene>
    <name evidence="5" type="ORF">DZF91_29760</name>
</gene>
<organism evidence="5 6">
    <name type="scientific">Actinomadura logoneensis</name>
    <dbReference type="NCBI Taxonomy" id="2293572"/>
    <lineage>
        <taxon>Bacteria</taxon>
        <taxon>Bacillati</taxon>
        <taxon>Actinomycetota</taxon>
        <taxon>Actinomycetes</taxon>
        <taxon>Streptosporangiales</taxon>
        <taxon>Thermomonosporaceae</taxon>
        <taxon>Actinomadura</taxon>
    </lineage>
</organism>
<keyword evidence="3" id="KW-0732">Signal</keyword>
<comment type="caution">
    <text evidence="5">The sequence shown here is derived from an EMBL/GenBank/DDBJ whole genome shotgun (WGS) entry which is preliminary data.</text>
</comment>
<reference evidence="5 6" key="1">
    <citation type="submission" date="2018-08" db="EMBL/GenBank/DDBJ databases">
        <title>Actinomadura jelena sp. nov., a novel Actinomycete isolated from soil in Chad.</title>
        <authorList>
            <person name="Shi L."/>
        </authorList>
    </citation>
    <scope>NUCLEOTIDE SEQUENCE [LARGE SCALE GENOMIC DNA]</scope>
    <source>
        <strain evidence="5 6">NEAU-G17</strain>
    </source>
</reference>
<evidence type="ECO:0000313" key="6">
    <source>
        <dbReference type="Proteomes" id="UP000261811"/>
    </source>
</evidence>
<dbReference type="PROSITE" id="PS50240">
    <property type="entry name" value="TRYPSIN_DOM"/>
    <property type="match status" value="1"/>
</dbReference>
<dbReference type="SUPFAM" id="SSF50494">
    <property type="entry name" value="Trypsin-like serine proteases"/>
    <property type="match status" value="1"/>
</dbReference>
<protein>
    <submittedName>
        <fullName evidence="5">Serine protease</fullName>
    </submittedName>
</protein>
<dbReference type="InterPro" id="IPR050430">
    <property type="entry name" value="Peptidase_S1"/>
</dbReference>
<evidence type="ECO:0000256" key="2">
    <source>
        <dbReference type="ARBA" id="ARBA00023157"/>
    </source>
</evidence>
<proteinExistence type="inferred from homology"/>
<evidence type="ECO:0000259" key="4">
    <source>
        <dbReference type="PROSITE" id="PS50240"/>
    </source>
</evidence>
<name>A0A372JDE9_9ACTN</name>
<dbReference type="OrthoDB" id="3657335at2"/>
<dbReference type="InterPro" id="IPR018114">
    <property type="entry name" value="TRYPSIN_HIS"/>
</dbReference>
<dbReference type="PROSITE" id="PS00134">
    <property type="entry name" value="TRYPSIN_HIS"/>
    <property type="match status" value="1"/>
</dbReference>
<comment type="similarity">
    <text evidence="1">Belongs to the peptidase S1 family.</text>
</comment>
<sequence>MALPSPLRRAALTAAAASVAAALLPAASASAVVHGREVSAARYPWLGSVGSPFFFVRPAGQFCGGALTAPDKVLTAAHCVASVRSLPAVLRVTFGRSDLRGKDGETVGVKSVWVDPRYHESRFRTEAVQHHDVAVLTLKRRVDRPTVATGRPGDAATGEVVGWGTTSESDLFNTRLRAASVPLRGDAACVAAYGSSYDASDMLCAGSPDGDTCQFDSGGPLLVNGRIVALTSWAYGCARRGYPGVYARV</sequence>
<dbReference type="Gene3D" id="2.40.10.10">
    <property type="entry name" value="Trypsin-like serine proteases"/>
    <property type="match status" value="1"/>
</dbReference>
<evidence type="ECO:0000313" key="5">
    <source>
        <dbReference type="EMBL" id="RFU38035.1"/>
    </source>
</evidence>
<dbReference type="PANTHER" id="PTHR24276">
    <property type="entry name" value="POLYSERASE-RELATED"/>
    <property type="match status" value="1"/>
</dbReference>
<dbReference type="InterPro" id="IPR043504">
    <property type="entry name" value="Peptidase_S1_PA_chymotrypsin"/>
</dbReference>
<dbReference type="InterPro" id="IPR006311">
    <property type="entry name" value="TAT_signal"/>
</dbReference>
<dbReference type="SMART" id="SM00020">
    <property type="entry name" value="Tryp_SPc"/>
    <property type="match status" value="1"/>
</dbReference>
<dbReference type="RefSeq" id="WP_117360421.1">
    <property type="nucleotide sequence ID" value="NZ_QURH01000882.1"/>
</dbReference>
<feature type="signal peptide" evidence="3">
    <location>
        <begin position="1"/>
        <end position="31"/>
    </location>
</feature>
<feature type="domain" description="Peptidase S1" evidence="4">
    <location>
        <begin position="32"/>
        <end position="249"/>
    </location>
</feature>
<dbReference type="InterPro" id="IPR001314">
    <property type="entry name" value="Peptidase_S1A"/>
</dbReference>
<keyword evidence="6" id="KW-1185">Reference proteome</keyword>
<dbReference type="EMBL" id="QURH01000882">
    <property type="protein sequence ID" value="RFU38035.1"/>
    <property type="molecule type" value="Genomic_DNA"/>
</dbReference>
<evidence type="ECO:0000256" key="3">
    <source>
        <dbReference type="SAM" id="SignalP"/>
    </source>
</evidence>
<keyword evidence="2" id="KW-1015">Disulfide bond</keyword>
<dbReference type="PROSITE" id="PS51318">
    <property type="entry name" value="TAT"/>
    <property type="match status" value="1"/>
</dbReference>
<dbReference type="PRINTS" id="PR00722">
    <property type="entry name" value="CHYMOTRYPSIN"/>
</dbReference>
<dbReference type="AlphaFoldDB" id="A0A372JDE9"/>
<dbReference type="Proteomes" id="UP000261811">
    <property type="component" value="Unassembled WGS sequence"/>
</dbReference>
<dbReference type="CDD" id="cd00190">
    <property type="entry name" value="Tryp_SPc"/>
    <property type="match status" value="1"/>
</dbReference>
<dbReference type="PANTHER" id="PTHR24276:SF98">
    <property type="entry name" value="FI18310P1-RELATED"/>
    <property type="match status" value="1"/>
</dbReference>
<accession>A0A372JDE9</accession>
<dbReference type="Pfam" id="PF00089">
    <property type="entry name" value="Trypsin"/>
    <property type="match status" value="1"/>
</dbReference>
<evidence type="ECO:0000256" key="1">
    <source>
        <dbReference type="ARBA" id="ARBA00007664"/>
    </source>
</evidence>
<feature type="chain" id="PRO_5016861271" evidence="3">
    <location>
        <begin position="32"/>
        <end position="249"/>
    </location>
</feature>
<dbReference type="GO" id="GO:0004252">
    <property type="term" value="F:serine-type endopeptidase activity"/>
    <property type="evidence" value="ECO:0007669"/>
    <property type="project" value="InterPro"/>
</dbReference>
<keyword evidence="5" id="KW-0645">Protease</keyword>
<dbReference type="GO" id="GO:0006508">
    <property type="term" value="P:proteolysis"/>
    <property type="evidence" value="ECO:0007669"/>
    <property type="project" value="UniProtKB-KW"/>
</dbReference>
<dbReference type="InterPro" id="IPR009003">
    <property type="entry name" value="Peptidase_S1_PA"/>
</dbReference>